<accession>A0ABW5XDL5</accession>
<evidence type="ECO:0000313" key="3">
    <source>
        <dbReference type="Proteomes" id="UP001597391"/>
    </source>
</evidence>
<dbReference type="RefSeq" id="WP_377465729.1">
    <property type="nucleotide sequence ID" value="NZ_JBHUOP010000002.1"/>
</dbReference>
<dbReference type="PROSITE" id="PS50965">
    <property type="entry name" value="NERD"/>
    <property type="match status" value="1"/>
</dbReference>
<reference evidence="3" key="1">
    <citation type="journal article" date="2019" name="Int. J. Syst. Evol. Microbiol.">
        <title>The Global Catalogue of Microorganisms (GCM) 10K type strain sequencing project: providing services to taxonomists for standard genome sequencing and annotation.</title>
        <authorList>
            <consortium name="The Broad Institute Genomics Platform"/>
            <consortium name="The Broad Institute Genome Sequencing Center for Infectious Disease"/>
            <person name="Wu L."/>
            <person name="Ma J."/>
        </authorList>
    </citation>
    <scope>NUCLEOTIDE SEQUENCE [LARGE SCALE GENOMIC DNA]</scope>
    <source>
        <strain evidence="3">KCTC 33576</strain>
    </source>
</reference>
<protein>
    <submittedName>
        <fullName evidence="2">Nuclease-related domain-containing protein</fullName>
    </submittedName>
</protein>
<organism evidence="2 3">
    <name type="scientific">Populibacterium corticicola</name>
    <dbReference type="NCBI Taxonomy" id="1812826"/>
    <lineage>
        <taxon>Bacteria</taxon>
        <taxon>Bacillati</taxon>
        <taxon>Actinomycetota</taxon>
        <taxon>Actinomycetes</taxon>
        <taxon>Micrococcales</taxon>
        <taxon>Jonesiaceae</taxon>
        <taxon>Populibacterium</taxon>
    </lineage>
</organism>
<dbReference type="InterPro" id="IPR011528">
    <property type="entry name" value="NERD"/>
</dbReference>
<evidence type="ECO:0000259" key="1">
    <source>
        <dbReference type="PROSITE" id="PS50965"/>
    </source>
</evidence>
<keyword evidence="3" id="KW-1185">Reference proteome</keyword>
<dbReference type="EMBL" id="JBHUOP010000002">
    <property type="protein sequence ID" value="MFD2840075.1"/>
    <property type="molecule type" value="Genomic_DNA"/>
</dbReference>
<comment type="caution">
    <text evidence="2">The sequence shown here is derived from an EMBL/GenBank/DDBJ whole genome shotgun (WGS) entry which is preliminary data.</text>
</comment>
<sequence length="359" mass="38296">MDPRDTAANGTDKHAQKVNTLDLTATSSRRDLNAELHQRAAETQPAVTRGVAGKGAATLSARLTAATEHDPRDSRAAVAAKYAKGTEGEHIIAEKLSWLTDNYWVLHDQPWPGRPQANIDHIVVGPTGITIVDAKHWSGTLTLDGRGLRQNGRPRGSAITSVRAQVEALKSLTQSLPLADAAEIPVQGVLAFTSDSGPHGENLGVSVTNADLLCETICAFPQRIAPAAVAQVAYVLEEALDEDRLISKATARKRRAAARDGHADTLAVPEVEPLYGETNQLTCLSPARPARTKRASKRAQTAGTKISIRKILSKTLKYGALVSALYVVFYRPDILSALSDYTGELLGSLVTALLSHDGS</sequence>
<evidence type="ECO:0000313" key="2">
    <source>
        <dbReference type="EMBL" id="MFD2840075.1"/>
    </source>
</evidence>
<gene>
    <name evidence="2" type="ORF">ACFSYH_05770</name>
</gene>
<feature type="domain" description="NERD" evidence="1">
    <location>
        <begin position="84"/>
        <end position="192"/>
    </location>
</feature>
<proteinExistence type="predicted"/>
<dbReference type="Proteomes" id="UP001597391">
    <property type="component" value="Unassembled WGS sequence"/>
</dbReference>
<name>A0ABW5XDL5_9MICO</name>
<dbReference type="Pfam" id="PF08378">
    <property type="entry name" value="NERD"/>
    <property type="match status" value="1"/>
</dbReference>